<dbReference type="GO" id="GO:0005737">
    <property type="term" value="C:cytoplasm"/>
    <property type="evidence" value="ECO:0007669"/>
    <property type="project" value="TreeGrafter"/>
</dbReference>
<dbReference type="GO" id="GO:0006508">
    <property type="term" value="P:proteolysis"/>
    <property type="evidence" value="ECO:0007669"/>
    <property type="project" value="UniProtKB-KW"/>
</dbReference>
<evidence type="ECO:0000256" key="6">
    <source>
        <dbReference type="SAM" id="SignalP"/>
    </source>
</evidence>
<dbReference type="EMBL" id="JAPDPI010000001">
    <property type="protein sequence ID" value="MCW3803998.1"/>
    <property type="molecule type" value="Genomic_DNA"/>
</dbReference>
<dbReference type="InterPro" id="IPR038765">
    <property type="entry name" value="Papain-like_cys_pep_sf"/>
</dbReference>
<reference evidence="7" key="1">
    <citation type="submission" date="2022-10" db="EMBL/GenBank/DDBJ databases">
        <authorList>
            <person name="Yu W.X."/>
        </authorList>
    </citation>
    <scope>NUCLEOTIDE SEQUENCE</scope>
    <source>
        <strain evidence="7">D04</strain>
    </source>
</reference>
<dbReference type="GO" id="GO:0043418">
    <property type="term" value="P:homocysteine catabolic process"/>
    <property type="evidence" value="ECO:0007669"/>
    <property type="project" value="TreeGrafter"/>
</dbReference>
<evidence type="ECO:0000256" key="5">
    <source>
        <dbReference type="PIRSR" id="PIRSR005700-1"/>
    </source>
</evidence>
<evidence type="ECO:0000313" key="7">
    <source>
        <dbReference type="EMBL" id="MCW3803998.1"/>
    </source>
</evidence>
<dbReference type="InterPro" id="IPR004134">
    <property type="entry name" value="Peptidase_C1B"/>
</dbReference>
<keyword evidence="1 4" id="KW-0645">Protease</keyword>
<keyword evidence="3 4" id="KW-0788">Thiol protease</keyword>
<feature type="chain" id="PRO_5041935878" description="Aminopeptidase" evidence="6">
    <location>
        <begin position="19"/>
        <end position="470"/>
    </location>
</feature>
<dbReference type="AlphaFoldDB" id="A0AAE3MA97"/>
<feature type="signal peptide" evidence="6">
    <location>
        <begin position="1"/>
        <end position="18"/>
    </location>
</feature>
<dbReference type="SUPFAM" id="SSF54001">
    <property type="entry name" value="Cysteine proteinases"/>
    <property type="match status" value="1"/>
</dbReference>
<dbReference type="CDD" id="cd00585">
    <property type="entry name" value="Peptidase_C1B"/>
    <property type="match status" value="1"/>
</dbReference>
<evidence type="ECO:0000256" key="4">
    <source>
        <dbReference type="PIRNR" id="PIRNR005700"/>
    </source>
</evidence>
<dbReference type="PIRSF" id="PIRSF005700">
    <property type="entry name" value="PepC"/>
    <property type="match status" value="1"/>
</dbReference>
<dbReference type="Proteomes" id="UP001207408">
    <property type="component" value="Unassembled WGS sequence"/>
</dbReference>
<feature type="active site" evidence="5">
    <location>
        <position position="86"/>
    </location>
</feature>
<evidence type="ECO:0000256" key="2">
    <source>
        <dbReference type="ARBA" id="ARBA00022801"/>
    </source>
</evidence>
<gene>
    <name evidence="7" type="ORF">OM074_00085</name>
</gene>
<comment type="similarity">
    <text evidence="4">Belongs to the peptidase C1 family.</text>
</comment>
<dbReference type="InterPro" id="IPR000169">
    <property type="entry name" value="Pept_cys_AS"/>
</dbReference>
<dbReference type="GO" id="GO:0009636">
    <property type="term" value="P:response to toxic substance"/>
    <property type="evidence" value="ECO:0007669"/>
    <property type="project" value="TreeGrafter"/>
</dbReference>
<keyword evidence="4" id="KW-0031">Aminopeptidase</keyword>
<dbReference type="RefSeq" id="WP_301197222.1">
    <property type="nucleotide sequence ID" value="NZ_JAPDPI010000001.1"/>
</dbReference>
<keyword evidence="2 4" id="KW-0378">Hydrolase</keyword>
<dbReference type="Pfam" id="PF03051">
    <property type="entry name" value="Peptidase_C1_2"/>
    <property type="match status" value="1"/>
</dbReference>
<dbReference type="Gene3D" id="3.90.70.10">
    <property type="entry name" value="Cysteine proteinases"/>
    <property type="match status" value="1"/>
</dbReference>
<comment type="caution">
    <text evidence="7">The sequence shown here is derived from an EMBL/GenBank/DDBJ whole genome shotgun (WGS) entry which is preliminary data.</text>
</comment>
<feature type="active site" evidence="5">
    <location>
        <position position="411"/>
    </location>
</feature>
<dbReference type="PANTHER" id="PTHR10363">
    <property type="entry name" value="BLEOMYCIN HYDROLASE"/>
    <property type="match status" value="1"/>
</dbReference>
<name>A0AAE3MA97_9BACT</name>
<evidence type="ECO:0000256" key="1">
    <source>
        <dbReference type="ARBA" id="ARBA00022670"/>
    </source>
</evidence>
<evidence type="ECO:0000256" key="3">
    <source>
        <dbReference type="ARBA" id="ARBA00022807"/>
    </source>
</evidence>
<keyword evidence="6" id="KW-0732">Signal</keyword>
<feature type="active site" evidence="5">
    <location>
        <position position="389"/>
    </location>
</feature>
<dbReference type="GO" id="GO:0070005">
    <property type="term" value="F:cysteine-type aminopeptidase activity"/>
    <property type="evidence" value="ECO:0007669"/>
    <property type="project" value="InterPro"/>
</dbReference>
<protein>
    <recommendedName>
        <fullName evidence="4">Aminopeptidase</fullName>
    </recommendedName>
</protein>
<keyword evidence="8" id="KW-1185">Reference proteome</keyword>
<dbReference type="PROSITE" id="PS00139">
    <property type="entry name" value="THIOL_PROTEASE_CYS"/>
    <property type="match status" value="1"/>
</dbReference>
<proteinExistence type="inferred from homology"/>
<dbReference type="PANTHER" id="PTHR10363:SF2">
    <property type="entry name" value="BLEOMYCIN HYDROLASE"/>
    <property type="match status" value="1"/>
</dbReference>
<organism evidence="7 8">
    <name type="scientific">Plebeiibacterium marinum</name>
    <dbReference type="NCBI Taxonomy" id="2992111"/>
    <lineage>
        <taxon>Bacteria</taxon>
        <taxon>Pseudomonadati</taxon>
        <taxon>Bacteroidota</taxon>
        <taxon>Bacteroidia</taxon>
        <taxon>Marinilabiliales</taxon>
        <taxon>Marinilabiliaceae</taxon>
        <taxon>Plebeiibacterium</taxon>
    </lineage>
</organism>
<sequence>MKILIGFSVLLLSIGVQAQILTPEIIEKCESGIDNSPSEKAIISAISGNDLKSIALNRENIATNDHKFKYRVDVSGITDQKSSGRCWMFTSLNVLRPKVMEKYSLPNFTFSTNYLYFYDLLEKSNLFLEQVILTRKLGMNEDMGPLVAKVGKKESGQTVSWLFKSCIGDGGVWNSFVNLAEKYGVVPASAMPETYHSENTGMLNRLLRRKLREEGLKLREAKSETVAREIKTESLKEIYRILVLTLGQPPKTFQWRYTDKEDKLSLFKEYSPKEFYDEFVGVNLEEYVMLMNDPTRPYYKLYEISYDRNVLEGKNWKYVNLPANELKNIAKESIKNNEALYASCDVGKQLNSKEGLCAVDNYLYGDLLGVEFGMDKSKRILTGESGSSHGMALVAVDVDSNENTVMWQFENSWGSNSGHNGYLTFTDDWFSEYMFRIVPNKRFVSEAILKIFDTEAIVLPPWDPMFQADE</sequence>
<evidence type="ECO:0000313" key="8">
    <source>
        <dbReference type="Proteomes" id="UP001207408"/>
    </source>
</evidence>
<accession>A0AAE3MA97</accession>